<dbReference type="EMBL" id="MU004192">
    <property type="protein sequence ID" value="KAF2493342.1"/>
    <property type="molecule type" value="Genomic_DNA"/>
</dbReference>
<sequence length="244" mass="27663">MGKAQPLPEPSEEEAVALFNAIEAKFPSKTVGNDKWYLITIAALCGGSKPDFAPTLYKHLVSKPEYASSDSRKALMRRLREALVKLVPLIGVCKCLEAIFDIEAITRPEDKDYSFSREGWQCDEANRNRGHAWQDRIYLHNQGKIDETLSSQRDFDWLSKNITYGLYLSDHTILNDVDTELVVLSGIMIQNLPRETHWHLRGTRRIGISNSDTETIQQCIETVADFCGVCLNKVPRVADIEHEV</sequence>
<dbReference type="AlphaFoldDB" id="A0A6A6QM55"/>
<keyword evidence="2" id="KW-1185">Reference proteome</keyword>
<dbReference type="Gene3D" id="1.20.1290.10">
    <property type="entry name" value="AhpD-like"/>
    <property type="match status" value="1"/>
</dbReference>
<dbReference type="InterPro" id="IPR029032">
    <property type="entry name" value="AhpD-like"/>
</dbReference>
<evidence type="ECO:0008006" key="3">
    <source>
        <dbReference type="Google" id="ProtNLM"/>
    </source>
</evidence>
<dbReference type="Proteomes" id="UP000799750">
    <property type="component" value="Unassembled WGS sequence"/>
</dbReference>
<accession>A0A6A6QM55</accession>
<evidence type="ECO:0000313" key="2">
    <source>
        <dbReference type="Proteomes" id="UP000799750"/>
    </source>
</evidence>
<dbReference type="PANTHER" id="PTHR28180">
    <property type="entry name" value="CONSERVED MITOCHONDRIAL PROTEIN-RELATED"/>
    <property type="match status" value="1"/>
</dbReference>
<dbReference type="PANTHER" id="PTHR28180:SF5">
    <property type="entry name" value="DNA POLYMERASE ALPHA SUBUNIT B"/>
    <property type="match status" value="1"/>
</dbReference>
<dbReference type="InterPro" id="IPR052999">
    <property type="entry name" value="PTS1_Protein"/>
</dbReference>
<protein>
    <recommendedName>
        <fullName evidence="3">Carboxymuconolactone decarboxylase-like domain-containing protein</fullName>
    </recommendedName>
</protein>
<reference evidence="1" key="1">
    <citation type="journal article" date="2020" name="Stud. Mycol.">
        <title>101 Dothideomycetes genomes: a test case for predicting lifestyles and emergence of pathogens.</title>
        <authorList>
            <person name="Haridas S."/>
            <person name="Albert R."/>
            <person name="Binder M."/>
            <person name="Bloem J."/>
            <person name="Labutti K."/>
            <person name="Salamov A."/>
            <person name="Andreopoulos B."/>
            <person name="Baker S."/>
            <person name="Barry K."/>
            <person name="Bills G."/>
            <person name="Bluhm B."/>
            <person name="Cannon C."/>
            <person name="Castanera R."/>
            <person name="Culley D."/>
            <person name="Daum C."/>
            <person name="Ezra D."/>
            <person name="Gonzalez J."/>
            <person name="Henrissat B."/>
            <person name="Kuo A."/>
            <person name="Liang C."/>
            <person name="Lipzen A."/>
            <person name="Lutzoni F."/>
            <person name="Magnuson J."/>
            <person name="Mondo S."/>
            <person name="Nolan M."/>
            <person name="Ohm R."/>
            <person name="Pangilinan J."/>
            <person name="Park H.-J."/>
            <person name="Ramirez L."/>
            <person name="Alfaro M."/>
            <person name="Sun H."/>
            <person name="Tritt A."/>
            <person name="Yoshinaga Y."/>
            <person name="Zwiers L.-H."/>
            <person name="Turgeon B."/>
            <person name="Goodwin S."/>
            <person name="Spatafora J."/>
            <person name="Crous P."/>
            <person name="Grigoriev I."/>
        </authorList>
    </citation>
    <scope>NUCLEOTIDE SEQUENCE</scope>
    <source>
        <strain evidence="1">CBS 269.34</strain>
    </source>
</reference>
<evidence type="ECO:0000313" key="1">
    <source>
        <dbReference type="EMBL" id="KAF2493342.1"/>
    </source>
</evidence>
<gene>
    <name evidence="1" type="ORF">BU16DRAFT_563507</name>
</gene>
<dbReference type="SUPFAM" id="SSF69118">
    <property type="entry name" value="AhpD-like"/>
    <property type="match status" value="1"/>
</dbReference>
<dbReference type="OrthoDB" id="5537330at2759"/>
<organism evidence="1 2">
    <name type="scientific">Lophium mytilinum</name>
    <dbReference type="NCBI Taxonomy" id="390894"/>
    <lineage>
        <taxon>Eukaryota</taxon>
        <taxon>Fungi</taxon>
        <taxon>Dikarya</taxon>
        <taxon>Ascomycota</taxon>
        <taxon>Pezizomycotina</taxon>
        <taxon>Dothideomycetes</taxon>
        <taxon>Pleosporomycetidae</taxon>
        <taxon>Mytilinidiales</taxon>
        <taxon>Mytilinidiaceae</taxon>
        <taxon>Lophium</taxon>
    </lineage>
</organism>
<proteinExistence type="predicted"/>
<name>A0A6A6QM55_9PEZI</name>